<dbReference type="EMBL" id="JAIFTL010000080">
    <property type="protein sequence ID" value="KAG9324026.1"/>
    <property type="molecule type" value="Genomic_DNA"/>
</dbReference>
<name>A0A9P8A7T7_MORAP</name>
<gene>
    <name evidence="2" type="ORF">KVV02_003505</name>
</gene>
<evidence type="ECO:0000313" key="3">
    <source>
        <dbReference type="Proteomes" id="UP000717515"/>
    </source>
</evidence>
<evidence type="ECO:0000313" key="2">
    <source>
        <dbReference type="EMBL" id="KAG9324026.1"/>
    </source>
</evidence>
<sequence>MSDITAAELALEALLESRLEIIAARLQALTPSTKLLHSEAQTSFKDMQAKYRRLQIIEDYLLRLQGKPGLSHLYTDAGAQPRRHVGIGSSEIEEIKMGVKTLRRKFQAAGVAVSTVGWWRHLKDKDAASPVAVVAVEDQNNNSNNKTVDNSVTAVATVMDAPVASDNKSAGGNPAAKLSIDTSIATPAIISKKAAPLLSPKTILSPTSSSNKKRNTLALQQIFTPTTATKPLHEHYATSPSSQRAHPSLGLFSPPMSPFGPGGESATAENSLGRGLSLHS</sequence>
<proteinExistence type="predicted"/>
<dbReference type="AlphaFoldDB" id="A0A9P8A7T7"/>
<feature type="region of interest" description="Disordered" evidence="1">
    <location>
        <begin position="229"/>
        <end position="280"/>
    </location>
</feature>
<reference evidence="2" key="1">
    <citation type="submission" date="2021-07" db="EMBL/GenBank/DDBJ databases">
        <title>Draft genome of Mortierella alpina, strain LL118, isolated from an aspen leaf litter sample.</title>
        <authorList>
            <person name="Yang S."/>
            <person name="Vinatzer B.A."/>
        </authorList>
    </citation>
    <scope>NUCLEOTIDE SEQUENCE</scope>
    <source>
        <strain evidence="2">LL118</strain>
    </source>
</reference>
<comment type="caution">
    <text evidence="2">The sequence shown here is derived from an EMBL/GenBank/DDBJ whole genome shotgun (WGS) entry which is preliminary data.</text>
</comment>
<accession>A0A9P8A7T7</accession>
<dbReference type="Proteomes" id="UP000717515">
    <property type="component" value="Unassembled WGS sequence"/>
</dbReference>
<protein>
    <submittedName>
        <fullName evidence="2">Uncharacterized protein</fullName>
    </submittedName>
</protein>
<evidence type="ECO:0000256" key="1">
    <source>
        <dbReference type="SAM" id="MobiDB-lite"/>
    </source>
</evidence>
<organism evidence="2 3">
    <name type="scientific">Mortierella alpina</name>
    <name type="common">Oleaginous fungus</name>
    <name type="synonym">Mortierella renispora</name>
    <dbReference type="NCBI Taxonomy" id="64518"/>
    <lineage>
        <taxon>Eukaryota</taxon>
        <taxon>Fungi</taxon>
        <taxon>Fungi incertae sedis</taxon>
        <taxon>Mucoromycota</taxon>
        <taxon>Mortierellomycotina</taxon>
        <taxon>Mortierellomycetes</taxon>
        <taxon>Mortierellales</taxon>
        <taxon>Mortierellaceae</taxon>
        <taxon>Mortierella</taxon>
    </lineage>
</organism>